<sequence>MKKNRCGGQKKKKRKERERREKEDEDRDASVSTNNQLPPPSSLSAPLLPPTTPRPVLPTRRPPVTMMTVDTDDSDDDYEPYATFAPPTQWPAHIQEFVYGPRSPAEILADAIPPAPAPVDPSPMVTLVDACLEGPPPQPLPIPPRAVTSVMRDWSALRVECVNPWRTIRRRKQRLRPRYAGTCPRAPRVVTPAAVSTLSPPKPVPVMSLLEGRSQPLPLQPTQVFALVPLHPDDPIHPDDVPTNDLPLPLACPCPDDHLAGPRLLSANTPFGWVGSSLALACAWELPEPDKVLDALAFLAWGSSEDVRRDCLADLPPDLFIFLGVLSMASVLECDFGQFLVPAGSSFIKHWVDGLG</sequence>
<comment type="caution">
    <text evidence="2">The sequence shown here is derived from an EMBL/GenBank/DDBJ whole genome shotgun (WGS) entry which is preliminary data.</text>
</comment>
<dbReference type="EMBL" id="JAWWNJ010000014">
    <property type="protein sequence ID" value="KAK7041032.1"/>
    <property type="molecule type" value="Genomic_DNA"/>
</dbReference>
<evidence type="ECO:0000313" key="2">
    <source>
        <dbReference type="EMBL" id="KAK7041032.1"/>
    </source>
</evidence>
<dbReference type="AlphaFoldDB" id="A0AAW0CM79"/>
<feature type="region of interest" description="Disordered" evidence="1">
    <location>
        <begin position="1"/>
        <end position="64"/>
    </location>
</feature>
<evidence type="ECO:0000256" key="1">
    <source>
        <dbReference type="SAM" id="MobiDB-lite"/>
    </source>
</evidence>
<feature type="compositionally biased region" description="Basic residues" evidence="1">
    <location>
        <begin position="1"/>
        <end position="17"/>
    </location>
</feature>
<dbReference type="Proteomes" id="UP001362999">
    <property type="component" value="Unassembled WGS sequence"/>
</dbReference>
<organism evidence="2 3">
    <name type="scientific">Favolaschia claudopus</name>
    <dbReference type="NCBI Taxonomy" id="2862362"/>
    <lineage>
        <taxon>Eukaryota</taxon>
        <taxon>Fungi</taxon>
        <taxon>Dikarya</taxon>
        <taxon>Basidiomycota</taxon>
        <taxon>Agaricomycotina</taxon>
        <taxon>Agaricomycetes</taxon>
        <taxon>Agaricomycetidae</taxon>
        <taxon>Agaricales</taxon>
        <taxon>Marasmiineae</taxon>
        <taxon>Mycenaceae</taxon>
        <taxon>Favolaschia</taxon>
    </lineage>
</organism>
<protein>
    <submittedName>
        <fullName evidence="2">Uncharacterized protein</fullName>
    </submittedName>
</protein>
<keyword evidence="3" id="KW-1185">Reference proteome</keyword>
<reference evidence="2 3" key="1">
    <citation type="journal article" date="2024" name="J Genomics">
        <title>Draft genome sequencing and assembly of Favolaschia claudopus CIRM-BRFM 2984 isolated from oak limbs.</title>
        <authorList>
            <person name="Navarro D."/>
            <person name="Drula E."/>
            <person name="Chaduli D."/>
            <person name="Cazenave R."/>
            <person name="Ahrendt S."/>
            <person name="Wang J."/>
            <person name="Lipzen A."/>
            <person name="Daum C."/>
            <person name="Barry K."/>
            <person name="Grigoriev I.V."/>
            <person name="Favel A."/>
            <person name="Rosso M.N."/>
            <person name="Martin F."/>
        </authorList>
    </citation>
    <scope>NUCLEOTIDE SEQUENCE [LARGE SCALE GENOMIC DNA]</scope>
    <source>
        <strain evidence="2 3">CIRM-BRFM 2984</strain>
    </source>
</reference>
<evidence type="ECO:0000313" key="3">
    <source>
        <dbReference type="Proteomes" id="UP001362999"/>
    </source>
</evidence>
<gene>
    <name evidence="2" type="ORF">R3P38DRAFT_3453049</name>
</gene>
<feature type="compositionally biased region" description="Pro residues" evidence="1">
    <location>
        <begin position="37"/>
        <end position="56"/>
    </location>
</feature>
<name>A0AAW0CM79_9AGAR</name>
<proteinExistence type="predicted"/>
<accession>A0AAW0CM79</accession>